<organism evidence="2 4">
    <name type="scientific">Rozella allomycis (strain CSF55)</name>
    <dbReference type="NCBI Taxonomy" id="988480"/>
    <lineage>
        <taxon>Eukaryota</taxon>
        <taxon>Fungi</taxon>
        <taxon>Fungi incertae sedis</taxon>
        <taxon>Cryptomycota</taxon>
        <taxon>Cryptomycota incertae sedis</taxon>
        <taxon>Rozella</taxon>
    </lineage>
</organism>
<dbReference type="EMBL" id="KE561154">
    <property type="protein sequence ID" value="EPZ32427.1"/>
    <property type="molecule type" value="Genomic_DNA"/>
</dbReference>
<feature type="compositionally biased region" description="Basic and acidic residues" evidence="1">
    <location>
        <begin position="29"/>
        <end position="42"/>
    </location>
</feature>
<evidence type="ECO:0000313" key="5">
    <source>
        <dbReference type="Proteomes" id="UP000281549"/>
    </source>
</evidence>
<dbReference type="Pfam" id="PF14945">
    <property type="entry name" value="LLC1"/>
    <property type="match status" value="1"/>
</dbReference>
<dbReference type="Proteomes" id="UP000030755">
    <property type="component" value="Unassembled WGS sequence"/>
</dbReference>
<accession>A0A075AUM9</accession>
<name>A0A075AUM9_ROZAC</name>
<dbReference type="HOGENOM" id="CLU_1928782_0_0_1"/>
<dbReference type="InterPro" id="IPR020339">
    <property type="entry name" value="C20orf85-like"/>
</dbReference>
<evidence type="ECO:0000313" key="3">
    <source>
        <dbReference type="EMBL" id="RKP21123.1"/>
    </source>
</evidence>
<reference evidence="2 4" key="1">
    <citation type="journal article" date="2013" name="Curr. Biol.">
        <title>Shared signatures of parasitism and phylogenomics unite Cryptomycota and microsporidia.</title>
        <authorList>
            <person name="James T.Y."/>
            <person name="Pelin A."/>
            <person name="Bonen L."/>
            <person name="Ahrendt S."/>
            <person name="Sain D."/>
            <person name="Corradi N."/>
            <person name="Stajich J.E."/>
        </authorList>
    </citation>
    <scope>NUCLEOTIDE SEQUENCE [LARGE SCALE GENOMIC DNA]</scope>
    <source>
        <strain evidence="2 4">CSF55</strain>
        <strain evidence="2 4">CSF55</strain>
    </source>
</reference>
<dbReference type="OrthoDB" id="426070at2759"/>
<evidence type="ECO:0000313" key="4">
    <source>
        <dbReference type="Proteomes" id="UP000030755"/>
    </source>
</evidence>
<gene>
    <name evidence="2" type="ORF">O9G_001329</name>
    <name evidence="3" type="ORF">ROZALSC1DRAFT_27434</name>
</gene>
<dbReference type="EMBL" id="ML004985">
    <property type="protein sequence ID" value="RKP21123.1"/>
    <property type="molecule type" value="Genomic_DNA"/>
</dbReference>
<dbReference type="AlphaFoldDB" id="A0A075AUM9"/>
<dbReference type="Proteomes" id="UP000281549">
    <property type="component" value="Unassembled WGS sequence"/>
</dbReference>
<dbReference type="PANTHER" id="PTHR31909:SF3">
    <property type="entry name" value="SIMILAR TO PROTEIN C20ORF85 HOMOLOG"/>
    <property type="match status" value="1"/>
</dbReference>
<sequence>MIKVSITITVIRFEQNTSETWEKNWGFMKEQENSQKSSEQKKTSNLNATNTPFPVKSEYLKTETAQDYLASFNLDAIQSSVKLKDKYSVPCTTSQQYGWAWHSDKIDKFAPYAKGKRNVSRWYSGALESLP</sequence>
<keyword evidence="4" id="KW-1185">Reference proteome</keyword>
<evidence type="ECO:0000313" key="2">
    <source>
        <dbReference type="EMBL" id="EPZ32427.1"/>
    </source>
</evidence>
<feature type="region of interest" description="Disordered" evidence="1">
    <location>
        <begin position="28"/>
        <end position="51"/>
    </location>
</feature>
<dbReference type="PANTHER" id="PTHR31909">
    <property type="entry name" value="CHROMOSOME 20 ORF85 FAMILY MEMBER"/>
    <property type="match status" value="1"/>
</dbReference>
<reference evidence="5" key="2">
    <citation type="journal article" date="2018" name="Nat. Microbiol.">
        <title>Leveraging single-cell genomics to expand the fungal tree of life.</title>
        <authorList>
            <person name="Ahrendt S.R."/>
            <person name="Quandt C.A."/>
            <person name="Ciobanu D."/>
            <person name="Clum A."/>
            <person name="Salamov A."/>
            <person name="Andreopoulos B."/>
            <person name="Cheng J.F."/>
            <person name="Woyke T."/>
            <person name="Pelin A."/>
            <person name="Henrissat B."/>
            <person name="Reynolds N.K."/>
            <person name="Benny G.L."/>
            <person name="Smith M.E."/>
            <person name="James T.Y."/>
            <person name="Grigoriev I.V."/>
        </authorList>
    </citation>
    <scope>NUCLEOTIDE SEQUENCE [LARGE SCALE GENOMIC DNA]</scope>
    <source>
        <strain evidence="5">CSF55</strain>
    </source>
</reference>
<evidence type="ECO:0000256" key="1">
    <source>
        <dbReference type="SAM" id="MobiDB-lite"/>
    </source>
</evidence>
<protein>
    <submittedName>
        <fullName evidence="2">Uncharacterized protein</fullName>
    </submittedName>
</protein>
<proteinExistence type="predicted"/>
<reference evidence="3" key="3">
    <citation type="submission" date="2018-08" db="EMBL/GenBank/DDBJ databases">
        <title>Leveraging single-cell genomics to expand the Fungal Tree of Life.</title>
        <authorList>
            <consortium name="DOE Joint Genome Institute"/>
            <person name="Ahrendt S.R."/>
            <person name="Quandt C.A."/>
            <person name="Ciobanu D."/>
            <person name="Clum A."/>
            <person name="Salamov A."/>
            <person name="Andreopoulos B."/>
            <person name="Cheng J.-F."/>
            <person name="Woyke T."/>
            <person name="Pelin A."/>
            <person name="Henrissat B."/>
            <person name="Reynolds N."/>
            <person name="Benny G.L."/>
            <person name="Smith M.E."/>
            <person name="James T.Y."/>
            <person name="Grigoriev I.V."/>
        </authorList>
    </citation>
    <scope>NUCLEOTIDE SEQUENCE</scope>
    <source>
        <strain evidence="3">CSF55</strain>
    </source>
</reference>